<dbReference type="GO" id="GO:0003700">
    <property type="term" value="F:DNA-binding transcription factor activity"/>
    <property type="evidence" value="ECO:0007669"/>
    <property type="project" value="TreeGrafter"/>
</dbReference>
<feature type="compositionally biased region" description="Basic and acidic residues" evidence="2">
    <location>
        <begin position="1"/>
        <end position="11"/>
    </location>
</feature>
<dbReference type="RefSeq" id="WP_188898117.1">
    <property type="nucleotide sequence ID" value="NZ_BMKS01000001.1"/>
</dbReference>
<protein>
    <recommendedName>
        <fullName evidence="3">HTH cro/C1-type domain-containing protein</fullName>
    </recommendedName>
</protein>
<feature type="compositionally biased region" description="Low complexity" evidence="2">
    <location>
        <begin position="138"/>
        <end position="152"/>
    </location>
</feature>
<evidence type="ECO:0000313" key="5">
    <source>
        <dbReference type="Proteomes" id="UP000597507"/>
    </source>
</evidence>
<dbReference type="SMART" id="SM00530">
    <property type="entry name" value="HTH_XRE"/>
    <property type="match status" value="1"/>
</dbReference>
<evidence type="ECO:0000256" key="1">
    <source>
        <dbReference type="ARBA" id="ARBA00023125"/>
    </source>
</evidence>
<comment type="caution">
    <text evidence="4">The sequence shown here is derived from an EMBL/GenBank/DDBJ whole genome shotgun (WGS) entry which is preliminary data.</text>
</comment>
<dbReference type="GO" id="GO:0005829">
    <property type="term" value="C:cytosol"/>
    <property type="evidence" value="ECO:0007669"/>
    <property type="project" value="TreeGrafter"/>
</dbReference>
<dbReference type="CDD" id="cd00093">
    <property type="entry name" value="HTH_XRE"/>
    <property type="match status" value="1"/>
</dbReference>
<sequence>MPTTTETERPRAPRSGGQPGEKPGQRANAADRHVGARIRERRIMMGLSQQQLAKMIGVTYQQAHKYERGLNRISAGRLFEIAQVLGVPVSWFFEGLAESGAAQEMTPRQRMCLELARNFALIDNEKHQEALSQMARALAAQSQAAHAAPPAAEQREAEAPGDRH</sequence>
<evidence type="ECO:0000313" key="4">
    <source>
        <dbReference type="EMBL" id="GGG19975.1"/>
    </source>
</evidence>
<feature type="compositionally biased region" description="Basic and acidic residues" evidence="2">
    <location>
        <begin position="153"/>
        <end position="164"/>
    </location>
</feature>
<proteinExistence type="predicted"/>
<dbReference type="InterPro" id="IPR050807">
    <property type="entry name" value="TransReg_Diox_bact_type"/>
</dbReference>
<dbReference type="InterPro" id="IPR010982">
    <property type="entry name" value="Lambda_DNA-bd_dom_sf"/>
</dbReference>
<dbReference type="Proteomes" id="UP000597507">
    <property type="component" value="Unassembled WGS sequence"/>
</dbReference>
<dbReference type="PANTHER" id="PTHR46797:SF1">
    <property type="entry name" value="METHYLPHOSPHONATE SYNTHASE"/>
    <property type="match status" value="1"/>
</dbReference>
<keyword evidence="5" id="KW-1185">Reference proteome</keyword>
<accession>A0A8J2Z8D3</accession>
<dbReference type="AlphaFoldDB" id="A0A8J2Z8D3"/>
<dbReference type="Pfam" id="PF01381">
    <property type="entry name" value="HTH_3"/>
    <property type="match status" value="1"/>
</dbReference>
<keyword evidence="1" id="KW-0238">DNA-binding</keyword>
<dbReference type="GO" id="GO:0003677">
    <property type="term" value="F:DNA binding"/>
    <property type="evidence" value="ECO:0007669"/>
    <property type="project" value="UniProtKB-KW"/>
</dbReference>
<dbReference type="InterPro" id="IPR001387">
    <property type="entry name" value="Cro/C1-type_HTH"/>
</dbReference>
<evidence type="ECO:0000256" key="2">
    <source>
        <dbReference type="SAM" id="MobiDB-lite"/>
    </source>
</evidence>
<feature type="region of interest" description="Disordered" evidence="2">
    <location>
        <begin position="138"/>
        <end position="164"/>
    </location>
</feature>
<evidence type="ECO:0000259" key="3">
    <source>
        <dbReference type="PROSITE" id="PS50943"/>
    </source>
</evidence>
<reference evidence="4 5" key="1">
    <citation type="journal article" date="2014" name="Int. J. Syst. Evol. Microbiol.">
        <title>Complete genome sequence of Corynebacterium casei LMG S-19264T (=DSM 44701T), isolated from a smear-ripened cheese.</title>
        <authorList>
            <consortium name="US DOE Joint Genome Institute (JGI-PGF)"/>
            <person name="Walter F."/>
            <person name="Albersmeier A."/>
            <person name="Kalinowski J."/>
            <person name="Ruckert C."/>
        </authorList>
    </citation>
    <scope>NUCLEOTIDE SEQUENCE [LARGE SCALE GENOMIC DNA]</scope>
    <source>
        <strain evidence="4 5">CGMCC 1.16330</strain>
    </source>
</reference>
<dbReference type="PANTHER" id="PTHR46797">
    <property type="entry name" value="HTH-TYPE TRANSCRIPTIONAL REGULATOR"/>
    <property type="match status" value="1"/>
</dbReference>
<feature type="domain" description="HTH cro/C1-type" evidence="3">
    <location>
        <begin position="38"/>
        <end position="92"/>
    </location>
</feature>
<gene>
    <name evidence="4" type="ORF">GCM10010964_05250</name>
</gene>
<dbReference type="PROSITE" id="PS50943">
    <property type="entry name" value="HTH_CROC1"/>
    <property type="match status" value="1"/>
</dbReference>
<dbReference type="Gene3D" id="1.10.260.40">
    <property type="entry name" value="lambda repressor-like DNA-binding domains"/>
    <property type="match status" value="1"/>
</dbReference>
<name>A0A8J2Z8D3_9PROT</name>
<organism evidence="4 5">
    <name type="scientific">Caldovatus sediminis</name>
    <dbReference type="NCBI Taxonomy" id="2041189"/>
    <lineage>
        <taxon>Bacteria</taxon>
        <taxon>Pseudomonadati</taxon>
        <taxon>Pseudomonadota</taxon>
        <taxon>Alphaproteobacteria</taxon>
        <taxon>Acetobacterales</taxon>
        <taxon>Roseomonadaceae</taxon>
        <taxon>Caldovatus</taxon>
    </lineage>
</organism>
<feature type="region of interest" description="Disordered" evidence="2">
    <location>
        <begin position="1"/>
        <end position="33"/>
    </location>
</feature>
<dbReference type="SUPFAM" id="SSF47413">
    <property type="entry name" value="lambda repressor-like DNA-binding domains"/>
    <property type="match status" value="1"/>
</dbReference>
<dbReference type="EMBL" id="BMKS01000001">
    <property type="protein sequence ID" value="GGG19975.1"/>
    <property type="molecule type" value="Genomic_DNA"/>
</dbReference>